<evidence type="ECO:0000313" key="7">
    <source>
        <dbReference type="EMBL" id="HFK21295.1"/>
    </source>
</evidence>
<dbReference type="Gene3D" id="3.40.50.300">
    <property type="entry name" value="P-loop containing nucleotide triphosphate hydrolases"/>
    <property type="match status" value="1"/>
</dbReference>
<protein>
    <recommendedName>
        <fullName evidence="4">DNA repair and recombination protein RadA</fullName>
    </recommendedName>
</protein>
<dbReference type="PROSITE" id="PS50162">
    <property type="entry name" value="RECA_2"/>
    <property type="match status" value="1"/>
</dbReference>
<dbReference type="NCBIfam" id="NF003301">
    <property type="entry name" value="PRK04301.1"/>
    <property type="match status" value="1"/>
</dbReference>
<comment type="caution">
    <text evidence="7">The sequence shown here is derived from an EMBL/GenBank/DDBJ whole genome shotgun (WGS) entry which is preliminary data.</text>
</comment>
<dbReference type="InterPro" id="IPR027417">
    <property type="entry name" value="P-loop_NTPase"/>
</dbReference>
<dbReference type="InterPro" id="IPR013632">
    <property type="entry name" value="Rad51_C"/>
</dbReference>
<keyword evidence="4" id="KW-0227">DNA damage</keyword>
<dbReference type="PROSITE" id="PS50163">
    <property type="entry name" value="RECA_3"/>
    <property type="match status" value="1"/>
</dbReference>
<dbReference type="InterPro" id="IPR016467">
    <property type="entry name" value="DNA_recomb/repair_RecA-like"/>
</dbReference>
<sequence>MSSEESRKRVDDENEVELEDLAGIGSATAERLRRAGIKTVKDLAAYPARELEELSELSEGKAEEASRRARESVFPKVLSAKEYLEKRGSMPRLTTGCGNLDRLLCGGLEPGITELIGAYGTGKTQLCLQLCITVQLTKNRGGLGSAAFFIDTEDTFKPERLAEIAKAIGIDGGMALENVYSFRAINSDHQFEGVRIAQEYIKTKGVRLLVVDSLTAHFRNEYPGRESLVGRQQRLNIFIHQLQRTATLYDAIIVVTNQILDVPEVIPGVKPMRPAGGNVVAHGSTFRLWLERSKGMTRVSVIDSPKHPRWSTYISLSQNGVEDAEVEEK</sequence>
<dbReference type="GO" id="GO:0005524">
    <property type="term" value="F:ATP binding"/>
    <property type="evidence" value="ECO:0007669"/>
    <property type="project" value="UniProtKB-KW"/>
</dbReference>
<dbReference type="EMBL" id="DSTX01000013">
    <property type="protein sequence ID" value="HFK21295.1"/>
    <property type="molecule type" value="Genomic_DNA"/>
</dbReference>
<dbReference type="InterPro" id="IPR020587">
    <property type="entry name" value="RecA_monomer-monomer_interface"/>
</dbReference>
<dbReference type="SUPFAM" id="SSF52540">
    <property type="entry name" value="P-loop containing nucleoside triphosphate hydrolases"/>
    <property type="match status" value="1"/>
</dbReference>
<dbReference type="PANTHER" id="PTHR22942:SF30">
    <property type="entry name" value="MEIOTIC RECOMBINATION PROTEIN DMC1_LIM15 HOMOLOG"/>
    <property type="match status" value="1"/>
</dbReference>
<dbReference type="GO" id="GO:0003677">
    <property type="term" value="F:DNA binding"/>
    <property type="evidence" value="ECO:0007669"/>
    <property type="project" value="UniProtKB-KW"/>
</dbReference>
<dbReference type="PIRSF" id="PIRSF005856">
    <property type="entry name" value="Rad51"/>
    <property type="match status" value="1"/>
</dbReference>
<dbReference type="GO" id="GO:0006281">
    <property type="term" value="P:DNA repair"/>
    <property type="evidence" value="ECO:0007669"/>
    <property type="project" value="InterPro"/>
</dbReference>
<dbReference type="InterPro" id="IPR020588">
    <property type="entry name" value="RecA_ATP-bd"/>
</dbReference>
<evidence type="ECO:0000256" key="1">
    <source>
        <dbReference type="ARBA" id="ARBA00022741"/>
    </source>
</evidence>
<dbReference type="Gene3D" id="1.10.150.20">
    <property type="entry name" value="5' to 3' exonuclease, C-terminal subdomain"/>
    <property type="match status" value="1"/>
</dbReference>
<evidence type="ECO:0000256" key="4">
    <source>
        <dbReference type="PIRNR" id="PIRNR005856"/>
    </source>
</evidence>
<gene>
    <name evidence="7" type="primary">radA</name>
    <name evidence="7" type="ORF">ENS19_08490</name>
</gene>
<dbReference type="GO" id="GO:0140664">
    <property type="term" value="F:ATP-dependent DNA damage sensor activity"/>
    <property type="evidence" value="ECO:0007669"/>
    <property type="project" value="InterPro"/>
</dbReference>
<evidence type="ECO:0000259" key="5">
    <source>
        <dbReference type="PROSITE" id="PS50162"/>
    </source>
</evidence>
<dbReference type="PANTHER" id="PTHR22942">
    <property type="entry name" value="RECA/RAD51/RADA DNA STRAND-PAIRING FAMILY MEMBER"/>
    <property type="match status" value="1"/>
</dbReference>
<dbReference type="GO" id="GO:0006310">
    <property type="term" value="P:DNA recombination"/>
    <property type="evidence" value="ECO:0007669"/>
    <property type="project" value="UniProtKB-KW"/>
</dbReference>
<proteinExistence type="inferred from homology"/>
<dbReference type="InterPro" id="IPR003593">
    <property type="entry name" value="AAA+_ATPase"/>
</dbReference>
<dbReference type="Pfam" id="PF08423">
    <property type="entry name" value="Rad51"/>
    <property type="match status" value="1"/>
</dbReference>
<evidence type="ECO:0000256" key="2">
    <source>
        <dbReference type="ARBA" id="ARBA00022840"/>
    </source>
</evidence>
<organism evidence="7">
    <name type="scientific">Candidatus Methanomethylicus mesodigestus</name>
    <dbReference type="NCBI Taxonomy" id="1867258"/>
    <lineage>
        <taxon>Archaea</taxon>
        <taxon>Thermoproteota</taxon>
        <taxon>Methanosuratincolia</taxon>
        <taxon>Candidatus Methanomethylicales</taxon>
        <taxon>Candidatus Methanomethylicaceae</taxon>
        <taxon>Candidatus Methanomethylicus</taxon>
    </lineage>
</organism>
<dbReference type="SMART" id="SM00382">
    <property type="entry name" value="AAA"/>
    <property type="match status" value="1"/>
</dbReference>
<reference evidence="7" key="1">
    <citation type="journal article" date="2020" name="mSystems">
        <title>Genome- and Community-Level Interaction Insights into Carbon Utilization and Element Cycling Functions of Hydrothermarchaeota in Hydrothermal Sediment.</title>
        <authorList>
            <person name="Zhou Z."/>
            <person name="Liu Y."/>
            <person name="Xu W."/>
            <person name="Pan J."/>
            <person name="Luo Z.H."/>
            <person name="Li M."/>
        </authorList>
    </citation>
    <scope>NUCLEOTIDE SEQUENCE [LARGE SCALE GENOMIC DNA]</scope>
    <source>
        <strain evidence="7">SpSt-468</strain>
    </source>
</reference>
<comment type="function">
    <text evidence="4">Involved in DNA repair and in homologous recombination. Binds and assemble on single-stranded DNA to form a nucleoprotein filament. Hydrolyzes ATP in a ssDNA-dependent manner and promotes DNA strand exchange between homologous DNA molecules.</text>
</comment>
<dbReference type="SUPFAM" id="SSF47794">
    <property type="entry name" value="Rad51 N-terminal domain-like"/>
    <property type="match status" value="1"/>
</dbReference>
<keyword evidence="4" id="KW-0233">DNA recombination</keyword>
<evidence type="ECO:0000259" key="6">
    <source>
        <dbReference type="PROSITE" id="PS50163"/>
    </source>
</evidence>
<feature type="domain" description="RecA family profile 1" evidence="5">
    <location>
        <begin position="89"/>
        <end position="259"/>
    </location>
</feature>
<dbReference type="InterPro" id="IPR010995">
    <property type="entry name" value="DNA_repair_Rad51/TF_NusA_a-hlx"/>
</dbReference>
<accession>A0A7C3NCK7</accession>
<keyword evidence="3 4" id="KW-0238">DNA-binding</keyword>
<dbReference type="AlphaFoldDB" id="A0A7C3NCK7"/>
<keyword evidence="2" id="KW-0067">ATP-binding</keyword>
<dbReference type="Pfam" id="PF14520">
    <property type="entry name" value="HHH_5"/>
    <property type="match status" value="1"/>
</dbReference>
<name>A0A7C3NCK7_9CREN</name>
<keyword evidence="1" id="KW-0547">Nucleotide-binding</keyword>
<evidence type="ECO:0000256" key="3">
    <source>
        <dbReference type="ARBA" id="ARBA00023125"/>
    </source>
</evidence>
<feature type="domain" description="RecA family profile 2" evidence="6">
    <location>
        <begin position="264"/>
        <end position="304"/>
    </location>
</feature>
<comment type="similarity">
    <text evidence="4">Belongs to the eukaryotic RecA-like protein family.</text>
</comment>